<comment type="caution">
    <text evidence="2">The sequence shown here is derived from an EMBL/GenBank/DDBJ whole genome shotgun (WGS) entry which is preliminary data.</text>
</comment>
<reference evidence="2 3" key="1">
    <citation type="journal article" date="2023" name="Microb. Genom.">
        <title>Mesoterricola silvestris gen. nov., sp. nov., Mesoterricola sediminis sp. nov., Geothrix oryzae sp. nov., Geothrix edaphica sp. nov., Geothrix rubra sp. nov., and Geothrix limicola sp. nov., six novel members of Acidobacteriota isolated from soils.</title>
        <authorList>
            <person name="Weisberg A.J."/>
            <person name="Pearce E."/>
            <person name="Kramer C.G."/>
            <person name="Chang J.H."/>
            <person name="Clarke C.R."/>
        </authorList>
    </citation>
    <scope>NUCLEOTIDE SEQUENCE [LARGE SCALE GENOMIC DNA]</scope>
    <source>
        <strain evidence="2 3">NRRL_B-2795</strain>
    </source>
</reference>
<evidence type="ECO:0000259" key="1">
    <source>
        <dbReference type="PROSITE" id="PS50011"/>
    </source>
</evidence>
<dbReference type="InterPro" id="IPR000719">
    <property type="entry name" value="Prot_kinase_dom"/>
</dbReference>
<evidence type="ECO:0000313" key="3">
    <source>
        <dbReference type="Proteomes" id="UP001271723"/>
    </source>
</evidence>
<accession>A0ABU4KWL8</accession>
<keyword evidence="2" id="KW-0808">Transferase</keyword>
<keyword evidence="2" id="KW-0418">Kinase</keyword>
<dbReference type="Proteomes" id="UP001271723">
    <property type="component" value="Unassembled WGS sequence"/>
</dbReference>
<dbReference type="SUPFAM" id="SSF56112">
    <property type="entry name" value="Protein kinase-like (PK-like)"/>
    <property type="match status" value="1"/>
</dbReference>
<protein>
    <submittedName>
        <fullName evidence="2">Protein kinase family protein</fullName>
    </submittedName>
</protein>
<dbReference type="GO" id="GO:0016301">
    <property type="term" value="F:kinase activity"/>
    <property type="evidence" value="ECO:0007669"/>
    <property type="project" value="UniProtKB-KW"/>
</dbReference>
<dbReference type="RefSeq" id="WP_086759958.1">
    <property type="nucleotide sequence ID" value="NZ_JAGJBZ010000001.1"/>
</dbReference>
<dbReference type="InterPro" id="IPR011009">
    <property type="entry name" value="Kinase-like_dom_sf"/>
</dbReference>
<proteinExistence type="predicted"/>
<evidence type="ECO:0000313" key="2">
    <source>
        <dbReference type="EMBL" id="MDX2907787.1"/>
    </source>
</evidence>
<keyword evidence="3" id="KW-1185">Reference proteome</keyword>
<gene>
    <name evidence="2" type="ORF">PV517_03625</name>
</gene>
<dbReference type="EMBL" id="JARAVY010000001">
    <property type="protein sequence ID" value="MDX2907787.1"/>
    <property type="molecule type" value="Genomic_DNA"/>
</dbReference>
<dbReference type="Gene3D" id="1.10.510.10">
    <property type="entry name" value="Transferase(Phosphotransferase) domain 1"/>
    <property type="match status" value="1"/>
</dbReference>
<sequence length="336" mass="36948">MTSTDPARAARLTAHGAVSTTLALHSDHALAELLDTATPLGSGIGGTSASLEVAGTPVFVKRLPLTDLERRPEHVRSTANLFDLPLSCQYGVGAVGSPGFGAWRELAVHTMTTDWALAGECDGFPLLHHWRVLPGSTPLPEELADIERAVAHWGGHPGVRHRIEARRESSASVVLFLEYIPRNVHEWLGDQMATGGETSDRACALVERELTAGLSFINGRGLLHFDAHFQNILTDGRRLYFTDFGLALSSRFDLSPQEAAFHDRHHDYDRRYSLSHLVNWLVKDLYGDERDEREARVRGYAEGKRPTGIPDTAAATITRHARLATEMADFFRCLGA</sequence>
<dbReference type="PROSITE" id="PS50011">
    <property type="entry name" value="PROTEIN_KINASE_DOM"/>
    <property type="match status" value="1"/>
</dbReference>
<organism evidence="2 3">
    <name type="scientific">Streptomyces griseiscabiei</name>
    <dbReference type="NCBI Taxonomy" id="2993540"/>
    <lineage>
        <taxon>Bacteria</taxon>
        <taxon>Bacillati</taxon>
        <taxon>Actinomycetota</taxon>
        <taxon>Actinomycetes</taxon>
        <taxon>Kitasatosporales</taxon>
        <taxon>Streptomycetaceae</taxon>
        <taxon>Streptomyces</taxon>
    </lineage>
</organism>
<feature type="domain" description="Protein kinase" evidence="1">
    <location>
        <begin position="84"/>
        <end position="336"/>
    </location>
</feature>
<name>A0ABU4KWL8_9ACTN</name>